<feature type="non-terminal residue" evidence="1">
    <location>
        <position position="1"/>
    </location>
</feature>
<sequence length="165" mass="17143">QLLNVAKGPQWGSKIRAMALCNSISMVWAMRAVAAGVFSALLFGAASAQSLKELRVRDAEEAALDREVAYTQSVCDSSIDATIDWRSAADWPDDVSLTLSCDGALGALEAYCRAGDGKSHAQKITHFVCAGDGGGASLNGGTLRYGATPGDNGFVDTKALIDSAL</sequence>
<proteinExistence type="predicted"/>
<dbReference type="EMBL" id="UOEH01000591">
    <property type="protein sequence ID" value="VAW07614.1"/>
    <property type="molecule type" value="Genomic_DNA"/>
</dbReference>
<accession>A0A3B0TFS6</accession>
<reference evidence="1" key="1">
    <citation type="submission" date="2018-06" db="EMBL/GenBank/DDBJ databases">
        <authorList>
            <person name="Zhirakovskaya E."/>
        </authorList>
    </citation>
    <scope>NUCLEOTIDE SEQUENCE</scope>
</reference>
<dbReference type="AlphaFoldDB" id="A0A3B0TFS6"/>
<organism evidence="1">
    <name type="scientific">hydrothermal vent metagenome</name>
    <dbReference type="NCBI Taxonomy" id="652676"/>
    <lineage>
        <taxon>unclassified sequences</taxon>
        <taxon>metagenomes</taxon>
        <taxon>ecological metagenomes</taxon>
    </lineage>
</organism>
<gene>
    <name evidence="1" type="ORF">MNBD_ALPHA05-1477</name>
</gene>
<evidence type="ECO:0000313" key="1">
    <source>
        <dbReference type="EMBL" id="VAW07614.1"/>
    </source>
</evidence>
<protein>
    <submittedName>
        <fullName evidence="1">Uncharacterized protein</fullName>
    </submittedName>
</protein>
<name>A0A3B0TFS6_9ZZZZ</name>